<evidence type="ECO:0000313" key="7">
    <source>
        <dbReference type="RefSeq" id="XP_022101653.1"/>
    </source>
</evidence>
<proteinExistence type="predicted"/>
<feature type="domain" description="Disease resistance R13L4/SHOC-2-like LRR" evidence="4">
    <location>
        <begin position="174"/>
        <end position="257"/>
    </location>
</feature>
<dbReference type="RefSeq" id="XP_022101655.1">
    <property type="nucleotide sequence ID" value="XM_022245963.1"/>
</dbReference>
<dbReference type="InterPro" id="IPR055414">
    <property type="entry name" value="LRR_R13L4/SHOC2-like"/>
</dbReference>
<dbReference type="PANTHER" id="PTHR48051:SF41">
    <property type="entry name" value="LEUCINE-RICH REPEAT-CONTAINING PROTEIN 40"/>
    <property type="match status" value="1"/>
</dbReference>
<dbReference type="InterPro" id="IPR050216">
    <property type="entry name" value="LRR_domain-containing"/>
</dbReference>
<dbReference type="Gene3D" id="3.80.10.10">
    <property type="entry name" value="Ribonuclease Inhibitor"/>
    <property type="match status" value="4"/>
</dbReference>
<dbReference type="InterPro" id="IPR003591">
    <property type="entry name" value="Leu-rich_rpt_typical-subtyp"/>
</dbReference>
<dbReference type="Pfam" id="PF13855">
    <property type="entry name" value="LRR_8"/>
    <property type="match status" value="3"/>
</dbReference>
<dbReference type="RefSeq" id="XP_022101654.1">
    <property type="nucleotide sequence ID" value="XM_022245962.1"/>
</dbReference>
<dbReference type="PRINTS" id="PR00019">
    <property type="entry name" value="LEURICHRPT"/>
</dbReference>
<evidence type="ECO:0000313" key="9">
    <source>
        <dbReference type="RefSeq" id="XP_022101655.1"/>
    </source>
</evidence>
<feature type="region of interest" description="Disordered" evidence="3">
    <location>
        <begin position="1"/>
        <end position="29"/>
    </location>
</feature>
<protein>
    <submittedName>
        <fullName evidence="6 7">Leucine-rich repeat-containing protein 40-like isoform X1</fullName>
    </submittedName>
</protein>
<dbReference type="OMA" id="CMLHKLT"/>
<evidence type="ECO:0000259" key="4">
    <source>
        <dbReference type="Pfam" id="PF23598"/>
    </source>
</evidence>
<dbReference type="GO" id="GO:0005737">
    <property type="term" value="C:cytoplasm"/>
    <property type="evidence" value="ECO:0007669"/>
    <property type="project" value="TreeGrafter"/>
</dbReference>
<sequence length="606" mass="66771">MSRRGGGVGGQGRVPLKPRAGFQQPAKDPNAVSSALLKQAMRSGQLNLSNRELTTVPSSVWRINIDVPEEAKTVSLDKTEDGWWEQTDLVKLILACNKLQELSNDIQQLPALTVLDVHDNVLTSLPPAIGELLNLQRLNVSHNKLTSLPPELFQLRHLLLFHLEHNDLTELPEGIGEFIHLEELNLSHNKLTTLPYTVGHLAKLKTLNISNNQITSLPSSMGMLKAVRILEASNNKLPEIPTEVGDMKSLEQLFLQHNVLSGLPLLRACISLKELHAGYNRITVLSPDHLEHLATVNVLSMRDNKLTHIPEEMVNLRSLQRLDLTNNDLSTLPYKLGTLTSLKSLVLDGNPMRGIRRDIISRGTQGILKFLRSRIEEDPSSKDAADSPSASDPSSAVGAVAAVTSKTLDYSNKKATEVPVTLWEPAREAGVTNVNFSKNVFAEVPMNVLLLAKTVTELNLGFNKLASMPVELQMMVNLTHLDLRNNAISTLPSEWSTLVKLREICLACNRLKEVPAVVYQWADLENLLVADNQIGAIDVASLLRLPKIASLDLQNNDIMQVPPELGNVQTLRSLQVGGNPFRNPRPAILAKGTPALLAYLRDRIPT</sequence>
<evidence type="ECO:0000313" key="5">
    <source>
        <dbReference type="Proteomes" id="UP000694845"/>
    </source>
</evidence>
<dbReference type="InterPro" id="IPR001611">
    <property type="entry name" value="Leu-rich_rpt"/>
</dbReference>
<evidence type="ECO:0000256" key="1">
    <source>
        <dbReference type="ARBA" id="ARBA00022614"/>
    </source>
</evidence>
<dbReference type="PROSITE" id="PS51450">
    <property type="entry name" value="LRR"/>
    <property type="match status" value="5"/>
</dbReference>
<name>A0A8B7ZA14_ACAPL</name>
<accession>A0A8B7ZA14</accession>
<dbReference type="SUPFAM" id="SSF52058">
    <property type="entry name" value="L domain-like"/>
    <property type="match status" value="2"/>
</dbReference>
<dbReference type="KEGG" id="aplc:110985148"/>
<dbReference type="GeneID" id="110985148"/>
<keyword evidence="5" id="KW-1185">Reference proteome</keyword>
<dbReference type="SMART" id="SM00369">
    <property type="entry name" value="LRR_TYP"/>
    <property type="match status" value="13"/>
</dbReference>
<keyword evidence="2" id="KW-0677">Repeat</keyword>
<dbReference type="PANTHER" id="PTHR48051">
    <property type="match status" value="1"/>
</dbReference>
<evidence type="ECO:0000256" key="2">
    <source>
        <dbReference type="ARBA" id="ARBA00022737"/>
    </source>
</evidence>
<evidence type="ECO:0000313" key="8">
    <source>
        <dbReference type="RefSeq" id="XP_022101654.1"/>
    </source>
</evidence>
<gene>
    <name evidence="6 7 8 9" type="primary">LOC110985148</name>
</gene>
<reference evidence="6 7" key="1">
    <citation type="submission" date="2025-04" db="UniProtKB">
        <authorList>
            <consortium name="RefSeq"/>
        </authorList>
    </citation>
    <scope>IDENTIFICATION</scope>
</reference>
<dbReference type="FunFam" id="3.80.10.10:FF:000116">
    <property type="entry name" value="Leucine-rich repeat-containing protein 40"/>
    <property type="match status" value="1"/>
</dbReference>
<dbReference type="FunFam" id="3.80.10.10:FF:000193">
    <property type="entry name" value="Leucine-rich repeat-containing protein 40"/>
    <property type="match status" value="1"/>
</dbReference>
<dbReference type="Proteomes" id="UP000694845">
    <property type="component" value="Unplaced"/>
</dbReference>
<evidence type="ECO:0000256" key="3">
    <source>
        <dbReference type="SAM" id="MobiDB-lite"/>
    </source>
</evidence>
<dbReference type="OrthoDB" id="660555at2759"/>
<dbReference type="Pfam" id="PF23598">
    <property type="entry name" value="LRR_14"/>
    <property type="match status" value="1"/>
</dbReference>
<feature type="compositionally biased region" description="Gly residues" evidence="3">
    <location>
        <begin position="1"/>
        <end position="12"/>
    </location>
</feature>
<dbReference type="AlphaFoldDB" id="A0A8B7ZA14"/>
<dbReference type="RefSeq" id="XP_022101653.1">
    <property type="nucleotide sequence ID" value="XM_022245961.1"/>
</dbReference>
<keyword evidence="1" id="KW-0433">Leucine-rich repeat</keyword>
<dbReference type="InterPro" id="IPR032675">
    <property type="entry name" value="LRR_dom_sf"/>
</dbReference>
<dbReference type="RefSeq" id="XP_022101652.1">
    <property type="nucleotide sequence ID" value="XM_022245960.1"/>
</dbReference>
<organism evidence="5 9">
    <name type="scientific">Acanthaster planci</name>
    <name type="common">Crown-of-thorns starfish</name>
    <dbReference type="NCBI Taxonomy" id="133434"/>
    <lineage>
        <taxon>Eukaryota</taxon>
        <taxon>Metazoa</taxon>
        <taxon>Echinodermata</taxon>
        <taxon>Eleutherozoa</taxon>
        <taxon>Asterozoa</taxon>
        <taxon>Asteroidea</taxon>
        <taxon>Valvatacea</taxon>
        <taxon>Valvatida</taxon>
        <taxon>Acanthasteridae</taxon>
        <taxon>Acanthaster</taxon>
    </lineage>
</organism>
<dbReference type="SMART" id="SM00364">
    <property type="entry name" value="LRR_BAC"/>
    <property type="match status" value="10"/>
</dbReference>
<evidence type="ECO:0000313" key="6">
    <source>
        <dbReference type="RefSeq" id="XP_022101652.1"/>
    </source>
</evidence>